<name>A0A426XX37_ENSVE</name>
<protein>
    <submittedName>
        <fullName evidence="1">Uncharacterized protein</fullName>
    </submittedName>
</protein>
<evidence type="ECO:0000313" key="2">
    <source>
        <dbReference type="Proteomes" id="UP000287651"/>
    </source>
</evidence>
<feature type="non-terminal residue" evidence="1">
    <location>
        <position position="1"/>
    </location>
</feature>
<evidence type="ECO:0000313" key="1">
    <source>
        <dbReference type="EMBL" id="RRT44083.1"/>
    </source>
</evidence>
<gene>
    <name evidence="1" type="ORF">B296_00029357</name>
</gene>
<sequence length="325" mass="36357">LLIESTPGVFYYSLPLLPETSKDVSSLSGGGSWGSRYCNLDCVGFSVVVRSLTNSHVQLPFPLVYLPLTSPQEKKSTIQLPLLLPAKHLPPLPPRCCALDAFGDGDCSPLRHLAVGVCRGTCSAHQHWQNTPSIQFEMALPVSYSSYPQLVSPRQAATRGDRPGSSSLVITHLPQSWRTFVNAQVTWVCDCTLDHVALHLLPKFHTLKALVIIPICNSEVGHRTPAAVVVVPPSTIPRRPLSFWPSRHQSFCPFLNQPALAALLQWAEVEYWPSPHLRLPGPPLTRQQGVLLHEAVFLMLHHYHISFNEYRHFPYLIYSRQRLLH</sequence>
<organism evidence="1 2">
    <name type="scientific">Ensete ventricosum</name>
    <name type="common">Abyssinian banana</name>
    <name type="synonym">Musa ensete</name>
    <dbReference type="NCBI Taxonomy" id="4639"/>
    <lineage>
        <taxon>Eukaryota</taxon>
        <taxon>Viridiplantae</taxon>
        <taxon>Streptophyta</taxon>
        <taxon>Embryophyta</taxon>
        <taxon>Tracheophyta</taxon>
        <taxon>Spermatophyta</taxon>
        <taxon>Magnoliopsida</taxon>
        <taxon>Liliopsida</taxon>
        <taxon>Zingiberales</taxon>
        <taxon>Musaceae</taxon>
        <taxon>Ensete</taxon>
    </lineage>
</organism>
<reference evidence="1 2" key="1">
    <citation type="journal article" date="2014" name="Agronomy (Basel)">
        <title>A Draft Genome Sequence for Ensete ventricosum, the Drought-Tolerant Tree Against Hunger.</title>
        <authorList>
            <person name="Harrison J."/>
            <person name="Moore K.A."/>
            <person name="Paszkiewicz K."/>
            <person name="Jones T."/>
            <person name="Grant M."/>
            <person name="Ambacheew D."/>
            <person name="Muzemil S."/>
            <person name="Studholme D.J."/>
        </authorList>
    </citation>
    <scope>NUCLEOTIDE SEQUENCE [LARGE SCALE GENOMIC DNA]</scope>
</reference>
<accession>A0A426XX37</accession>
<dbReference type="AlphaFoldDB" id="A0A426XX37"/>
<comment type="caution">
    <text evidence="1">The sequence shown here is derived from an EMBL/GenBank/DDBJ whole genome shotgun (WGS) entry which is preliminary data.</text>
</comment>
<dbReference type="EMBL" id="AMZH03016705">
    <property type="protein sequence ID" value="RRT44083.1"/>
    <property type="molecule type" value="Genomic_DNA"/>
</dbReference>
<proteinExistence type="predicted"/>
<dbReference type="Proteomes" id="UP000287651">
    <property type="component" value="Unassembled WGS sequence"/>
</dbReference>